<evidence type="ECO:0000313" key="2">
    <source>
        <dbReference type="EMBL" id="JAT24360.1"/>
    </source>
</evidence>
<sequence length="156" mass="17753">IYVVCERLLQLCGCDPVATIPWDHHAPTTLYFLAANKNPSHYHHIKSLLNICSKMKASNRTESSNSDTRIMEETNNVLQPAPGNIPLEEEVGNDLRPEPLEDETKNNVRQEYLEEDLEKSDSRSQSELLPEETNNNGQLRLFTDKTDNTGQPENFT</sequence>
<proteinExistence type="predicted"/>
<evidence type="ECO:0000256" key="1">
    <source>
        <dbReference type="SAM" id="MobiDB-lite"/>
    </source>
</evidence>
<name>A0A1B6LKZ5_9HEMI</name>
<protein>
    <submittedName>
        <fullName evidence="2">Uncharacterized protein</fullName>
    </submittedName>
</protein>
<accession>A0A1B6LKZ5</accession>
<feature type="non-terminal residue" evidence="2">
    <location>
        <position position="156"/>
    </location>
</feature>
<dbReference type="AlphaFoldDB" id="A0A1B6LKZ5"/>
<feature type="compositionally biased region" description="Polar residues" evidence="1">
    <location>
        <begin position="59"/>
        <end position="78"/>
    </location>
</feature>
<feature type="compositionally biased region" description="Basic and acidic residues" evidence="1">
    <location>
        <begin position="93"/>
        <end position="112"/>
    </location>
</feature>
<feature type="non-terminal residue" evidence="2">
    <location>
        <position position="1"/>
    </location>
</feature>
<feature type="compositionally biased region" description="Polar residues" evidence="1">
    <location>
        <begin position="125"/>
        <end position="138"/>
    </location>
</feature>
<organism evidence="2">
    <name type="scientific">Graphocephala atropunctata</name>
    <dbReference type="NCBI Taxonomy" id="36148"/>
    <lineage>
        <taxon>Eukaryota</taxon>
        <taxon>Metazoa</taxon>
        <taxon>Ecdysozoa</taxon>
        <taxon>Arthropoda</taxon>
        <taxon>Hexapoda</taxon>
        <taxon>Insecta</taxon>
        <taxon>Pterygota</taxon>
        <taxon>Neoptera</taxon>
        <taxon>Paraneoptera</taxon>
        <taxon>Hemiptera</taxon>
        <taxon>Auchenorrhyncha</taxon>
        <taxon>Membracoidea</taxon>
        <taxon>Cicadellidae</taxon>
        <taxon>Cicadellinae</taxon>
        <taxon>Cicadellini</taxon>
        <taxon>Graphocephala</taxon>
    </lineage>
</organism>
<gene>
    <name evidence="2" type="ORF">g.54190</name>
</gene>
<reference evidence="2" key="1">
    <citation type="submission" date="2015-11" db="EMBL/GenBank/DDBJ databases">
        <title>De novo transcriptome assembly of four potential Pierce s Disease insect vectors from Arizona vineyards.</title>
        <authorList>
            <person name="Tassone E.E."/>
        </authorList>
    </citation>
    <scope>NUCLEOTIDE SEQUENCE</scope>
</reference>
<feature type="region of interest" description="Disordered" evidence="1">
    <location>
        <begin position="59"/>
        <end position="156"/>
    </location>
</feature>
<dbReference type="EMBL" id="GEBQ01015617">
    <property type="protein sequence ID" value="JAT24360.1"/>
    <property type="molecule type" value="Transcribed_RNA"/>
</dbReference>